<dbReference type="Proteomes" id="UP000014978">
    <property type="component" value="Unassembled WGS sequence"/>
</dbReference>
<keyword evidence="2" id="KW-1185">Reference proteome</keyword>
<comment type="caution">
    <text evidence="1">The sequence shown here is derived from an EMBL/GenBank/DDBJ whole genome shotgun (WGS) entry which is preliminary data.</text>
</comment>
<evidence type="ECO:0000313" key="2">
    <source>
        <dbReference type="Proteomes" id="UP000014978"/>
    </source>
</evidence>
<accession>S7W8S2</accession>
<gene>
    <name evidence="1" type="ORF">SLOPH_2501</name>
</gene>
<protein>
    <submittedName>
        <fullName evidence="1">Uncharacterized protein</fullName>
    </submittedName>
</protein>
<dbReference type="HOGENOM" id="CLU_809347_0_0_1"/>
<dbReference type="InParanoid" id="S7W8S2"/>
<dbReference type="InterPro" id="IPR036322">
    <property type="entry name" value="WD40_repeat_dom_sf"/>
</dbReference>
<reference evidence="2" key="1">
    <citation type="journal article" date="2013" name="PLoS Genet.">
        <title>The genome of Spraguea lophii and the basis of host-microsporidian interactions.</title>
        <authorList>
            <person name="Campbell S.E."/>
            <person name="Williams T.A."/>
            <person name="Yousuf A."/>
            <person name="Soanes D.M."/>
            <person name="Paszkiewicz K.H."/>
            <person name="Williams B.A.P."/>
        </authorList>
    </citation>
    <scope>NUCLEOTIDE SEQUENCE [LARGE SCALE GENOMIC DNA]</scope>
    <source>
        <strain evidence="2">42_110</strain>
    </source>
</reference>
<proteinExistence type="predicted"/>
<organism evidence="1 2">
    <name type="scientific">Spraguea lophii (strain 42_110)</name>
    <name type="common">Microsporidian parasite</name>
    <dbReference type="NCBI Taxonomy" id="1358809"/>
    <lineage>
        <taxon>Eukaryota</taxon>
        <taxon>Fungi</taxon>
        <taxon>Fungi incertae sedis</taxon>
        <taxon>Microsporidia</taxon>
        <taxon>Spragueidae</taxon>
        <taxon>Spraguea</taxon>
    </lineage>
</organism>
<sequence>MDIKSIENYKIKNNIFYYTNKDNKGNTNNINNKGKDLGIINLDRLFYYDSSFIVKNIINGIGAIDITKVKKYRNGFIIGDESGKVIFMKISSKSNINIIDEIQLPGSIIDIHINKYILVSTSNHVLYMLKISCNKIFIKKEINLSARVCAIGVKKYIFAQCSNNKMYILNRKLEILKIIDEKIGYAMKSDVNLIKGNLDGTITEYKKINRKKYKNKILEEKDCLMIRNSMFLRSENKVHNKAIFALDAYKGNIVSGGDDHLVVYDNKKYIYGDIPILDIRCVSNSDCFNVFVCYRNRLLILDKNFRIKNEKTFYFIAQAFEIDEKYAYVVGNGFIRYKIKDLI</sequence>
<evidence type="ECO:0000313" key="1">
    <source>
        <dbReference type="EMBL" id="EPR78122.1"/>
    </source>
</evidence>
<dbReference type="AlphaFoldDB" id="S7W8S2"/>
<dbReference type="SUPFAM" id="SSF50978">
    <property type="entry name" value="WD40 repeat-like"/>
    <property type="match status" value="1"/>
</dbReference>
<name>S7W8S2_SPRLO</name>
<dbReference type="EMBL" id="ATCN01001026">
    <property type="protein sequence ID" value="EPR78122.1"/>
    <property type="molecule type" value="Genomic_DNA"/>
</dbReference>
<dbReference type="VEuPathDB" id="MicrosporidiaDB:SLOPH_2501"/>